<evidence type="ECO:0000256" key="7">
    <source>
        <dbReference type="SAM" id="Phobius"/>
    </source>
</evidence>
<dbReference type="InterPro" id="IPR001611">
    <property type="entry name" value="Leu-rich_rpt"/>
</dbReference>
<keyword evidence="3" id="KW-0732">Signal</keyword>
<reference evidence="9 10" key="1">
    <citation type="journal article" date="2018" name="Sci. Data">
        <title>The draft genome sequence of cork oak.</title>
        <authorList>
            <person name="Ramos A.M."/>
            <person name="Usie A."/>
            <person name="Barbosa P."/>
            <person name="Barros P.M."/>
            <person name="Capote T."/>
            <person name="Chaves I."/>
            <person name="Simoes F."/>
            <person name="Abreu I."/>
            <person name="Carrasquinho I."/>
            <person name="Faro C."/>
            <person name="Guimaraes J.B."/>
            <person name="Mendonca D."/>
            <person name="Nobrega F."/>
            <person name="Rodrigues L."/>
            <person name="Saibo N.J.M."/>
            <person name="Varela M.C."/>
            <person name="Egas C."/>
            <person name="Matos J."/>
            <person name="Miguel C.M."/>
            <person name="Oliveira M.M."/>
            <person name="Ricardo C.P."/>
            <person name="Goncalves S."/>
        </authorList>
    </citation>
    <scope>NUCLEOTIDE SEQUENCE [LARGE SCALE GENOMIC DNA]</scope>
    <source>
        <strain evidence="10">cv. HL8</strain>
    </source>
</reference>
<proteinExistence type="predicted"/>
<dbReference type="Gene3D" id="3.30.200.20">
    <property type="entry name" value="Phosphorylase Kinase, domain 1"/>
    <property type="match status" value="1"/>
</dbReference>
<dbReference type="InterPro" id="IPR011009">
    <property type="entry name" value="Kinase-like_dom_sf"/>
</dbReference>
<accession>A0AAW0JBC0</accession>
<dbReference type="PROSITE" id="PS00107">
    <property type="entry name" value="PROTEIN_KINASE_ATP"/>
    <property type="match status" value="1"/>
</dbReference>
<dbReference type="SUPFAM" id="SSF56112">
    <property type="entry name" value="Protein kinase-like (PK-like)"/>
    <property type="match status" value="1"/>
</dbReference>
<dbReference type="Pfam" id="PF00560">
    <property type="entry name" value="LRR_1"/>
    <property type="match status" value="1"/>
</dbReference>
<dbReference type="Gene3D" id="3.80.10.10">
    <property type="entry name" value="Ribonuclease Inhibitor"/>
    <property type="match status" value="1"/>
</dbReference>
<evidence type="ECO:0000259" key="8">
    <source>
        <dbReference type="Pfam" id="PF12819"/>
    </source>
</evidence>
<evidence type="ECO:0000256" key="3">
    <source>
        <dbReference type="ARBA" id="ARBA00022729"/>
    </source>
</evidence>
<dbReference type="EMBL" id="PKMF04000619">
    <property type="protein sequence ID" value="KAK7823943.1"/>
    <property type="molecule type" value="Genomic_DNA"/>
</dbReference>
<feature type="binding site" evidence="6">
    <location>
        <position position="624"/>
    </location>
    <ligand>
        <name>ATP</name>
        <dbReference type="ChEBI" id="CHEBI:30616"/>
    </ligand>
</feature>
<dbReference type="AlphaFoldDB" id="A0AAW0JBC0"/>
<keyword evidence="6" id="KW-0067">ATP-binding</keyword>
<dbReference type="InterPro" id="IPR032675">
    <property type="entry name" value="LRR_dom_sf"/>
</dbReference>
<dbReference type="InterPro" id="IPR024788">
    <property type="entry name" value="Malectin-like_Carb-bd_dom"/>
</dbReference>
<evidence type="ECO:0000313" key="10">
    <source>
        <dbReference type="Proteomes" id="UP000237347"/>
    </source>
</evidence>
<dbReference type="Pfam" id="PF12819">
    <property type="entry name" value="Malectin_like"/>
    <property type="match status" value="1"/>
</dbReference>
<dbReference type="PANTHER" id="PTHR45631">
    <property type="entry name" value="OS07G0107800 PROTEIN-RELATED"/>
    <property type="match status" value="1"/>
</dbReference>
<evidence type="ECO:0000256" key="5">
    <source>
        <dbReference type="ARBA" id="ARBA00023136"/>
    </source>
</evidence>
<dbReference type="InterPro" id="IPR017441">
    <property type="entry name" value="Protein_kinase_ATP_BS"/>
</dbReference>
<dbReference type="GO" id="GO:0005524">
    <property type="term" value="F:ATP binding"/>
    <property type="evidence" value="ECO:0007669"/>
    <property type="project" value="UniProtKB-UniRule"/>
</dbReference>
<evidence type="ECO:0000313" key="9">
    <source>
        <dbReference type="EMBL" id="KAK7823943.1"/>
    </source>
</evidence>
<keyword evidence="10" id="KW-1185">Reference proteome</keyword>
<evidence type="ECO:0000256" key="4">
    <source>
        <dbReference type="ARBA" id="ARBA00022989"/>
    </source>
</evidence>
<evidence type="ECO:0000256" key="2">
    <source>
        <dbReference type="ARBA" id="ARBA00022692"/>
    </source>
</evidence>
<dbReference type="Proteomes" id="UP000237347">
    <property type="component" value="Unassembled WGS sequence"/>
</dbReference>
<dbReference type="GO" id="GO:0016020">
    <property type="term" value="C:membrane"/>
    <property type="evidence" value="ECO:0007669"/>
    <property type="project" value="UniProtKB-SubCell"/>
</dbReference>
<dbReference type="SUPFAM" id="SSF52058">
    <property type="entry name" value="L domain-like"/>
    <property type="match status" value="1"/>
</dbReference>
<name>A0AAW0JBC0_QUESU</name>
<sequence length="658" mass="74841">MKNQHFGFHIHFSVSVEVRKITKKFYCKKTWGVLKFVLEPYLKRLYSLLKSDSLFLFAKFQGFISIDCGSDEDYIDTGTNISYVSDKELIDTGIVRAISPDLSENLPQFAKNFRSFPLGTRNCYTLRPEQGKNNNYLIRATFLYGNYDGENRQPVFDLHLGVDAWKTVNLTNIDAFRYYYYYCDIIHVPLTDYIDVCLINAGHGVPFISSLELRLLDNSIYQTQGRALVKIWGYNVGRNNSENAFRYPYDVHDRIWSPSLFNNWIPVATNSAVYSPSNDNPYKLPDVVLRTAAKTQNATTTLSLYWSPPDSLSKYYAYFHFAEIVKLKAGQQRELTINLNNERNLTESVKLDYLNPRTIVQNDPPISGKWVHFSIYAAEGTKLPPILNALELFQSIELPNKTVAIDDVEAIMGIKKLYNVTRDWQRDPCLPSEYSWDGLKCSDNNHPMIISLKQWFSLTSVHLANSCFRDLSYNDLTGPLPEFLAQLLNLNTLNVSGNKLTGSVPEALLQKFRDGKLVLSVGENPDLCMSVPCKRKKKKEFVIVASSIAAVLVLLFIFCALAMYRRKRQGVDMVTKSNIKSKNQHYSYSEVVSITNNFKTIIGEGGFGKVYLGKLKDETQVAVKLLSTSSNEGYNDFGQRNLVSPVGYCDEGEKKALI</sequence>
<feature type="domain" description="Malectin-like" evidence="8">
    <location>
        <begin position="66"/>
        <end position="394"/>
    </location>
</feature>
<keyword evidence="5 7" id="KW-0472">Membrane</keyword>
<comment type="caution">
    <text evidence="9">The sequence shown here is derived from an EMBL/GenBank/DDBJ whole genome shotgun (WGS) entry which is preliminary data.</text>
</comment>
<keyword evidence="2 7" id="KW-0812">Transmembrane</keyword>
<protein>
    <submittedName>
        <fullName evidence="9">Leucine-rich repeat receptor-like serine/threonine-protein kinase</fullName>
    </submittedName>
</protein>
<gene>
    <name evidence="9" type="ORF">CFP56_035013</name>
</gene>
<keyword evidence="4 7" id="KW-1133">Transmembrane helix</keyword>
<keyword evidence="6" id="KW-0547">Nucleotide-binding</keyword>
<comment type="subcellular location">
    <subcellularLocation>
        <location evidence="1">Membrane</location>
        <topology evidence="1">Single-pass membrane protein</topology>
    </subcellularLocation>
</comment>
<organism evidence="9 10">
    <name type="scientific">Quercus suber</name>
    <name type="common">Cork oak</name>
    <dbReference type="NCBI Taxonomy" id="58331"/>
    <lineage>
        <taxon>Eukaryota</taxon>
        <taxon>Viridiplantae</taxon>
        <taxon>Streptophyta</taxon>
        <taxon>Embryophyta</taxon>
        <taxon>Tracheophyta</taxon>
        <taxon>Spermatophyta</taxon>
        <taxon>Magnoliopsida</taxon>
        <taxon>eudicotyledons</taxon>
        <taxon>Gunneridae</taxon>
        <taxon>Pentapetalae</taxon>
        <taxon>rosids</taxon>
        <taxon>fabids</taxon>
        <taxon>Fagales</taxon>
        <taxon>Fagaceae</taxon>
        <taxon>Quercus</taxon>
    </lineage>
</organism>
<evidence type="ECO:0000256" key="1">
    <source>
        <dbReference type="ARBA" id="ARBA00004167"/>
    </source>
</evidence>
<evidence type="ECO:0000256" key="6">
    <source>
        <dbReference type="PROSITE-ProRule" id="PRU10141"/>
    </source>
</evidence>
<dbReference type="PANTHER" id="PTHR45631:SF212">
    <property type="entry name" value="PROTEIN KINASE DOMAIN-CONTAINING PROTEIN"/>
    <property type="match status" value="1"/>
</dbReference>
<dbReference type="GO" id="GO:0016301">
    <property type="term" value="F:kinase activity"/>
    <property type="evidence" value="ECO:0007669"/>
    <property type="project" value="UniProtKB-KW"/>
</dbReference>
<feature type="transmembrane region" description="Helical" evidence="7">
    <location>
        <begin position="541"/>
        <end position="564"/>
    </location>
</feature>